<evidence type="ECO:0000259" key="2">
    <source>
        <dbReference type="Pfam" id="PF10881"/>
    </source>
</evidence>
<dbReference type="Pfam" id="PF10881">
    <property type="entry name" value="DUF2726"/>
    <property type="match status" value="1"/>
</dbReference>
<organism evidence="3 4">
    <name type="scientific">Roseinatronobacter monicus</name>
    <dbReference type="NCBI Taxonomy" id="393481"/>
    <lineage>
        <taxon>Bacteria</taxon>
        <taxon>Pseudomonadati</taxon>
        <taxon>Pseudomonadota</taxon>
        <taxon>Alphaproteobacteria</taxon>
        <taxon>Rhodobacterales</taxon>
        <taxon>Paracoccaceae</taxon>
        <taxon>Roseinatronobacter</taxon>
    </lineage>
</organism>
<reference evidence="3 4" key="1">
    <citation type="submission" date="2019-06" db="EMBL/GenBank/DDBJ databases">
        <title>Genomic Encyclopedia of Archaeal and Bacterial Type Strains, Phase II (KMG-II): from individual species to whole genera.</title>
        <authorList>
            <person name="Goeker M."/>
        </authorList>
    </citation>
    <scope>NUCLEOTIDE SEQUENCE [LARGE SCALE GENOMIC DNA]</scope>
    <source>
        <strain evidence="3 4">DSM 18423</strain>
    </source>
</reference>
<dbReference type="RefSeq" id="WP_170207244.1">
    <property type="nucleotide sequence ID" value="NZ_VFPT01000003.1"/>
</dbReference>
<dbReference type="AlphaFoldDB" id="A0A543K4Y9"/>
<keyword evidence="4" id="KW-1185">Reference proteome</keyword>
<name>A0A543K4Y9_9RHOB</name>
<keyword evidence="1" id="KW-0472">Membrane</keyword>
<protein>
    <submittedName>
        <fullName evidence="3">Uncharacterized protein DUF2726</fullName>
    </submittedName>
</protein>
<proteinExistence type="predicted"/>
<evidence type="ECO:0000313" key="3">
    <source>
        <dbReference type="EMBL" id="TQM90146.1"/>
    </source>
</evidence>
<dbReference type="Proteomes" id="UP000320582">
    <property type="component" value="Unassembled WGS sequence"/>
</dbReference>
<keyword evidence="1" id="KW-1133">Transmembrane helix</keyword>
<evidence type="ECO:0000313" key="4">
    <source>
        <dbReference type="Proteomes" id="UP000320582"/>
    </source>
</evidence>
<evidence type="ECO:0000256" key="1">
    <source>
        <dbReference type="SAM" id="Phobius"/>
    </source>
</evidence>
<feature type="domain" description="DUF2726" evidence="2">
    <location>
        <begin position="38"/>
        <end position="150"/>
    </location>
</feature>
<dbReference type="InterPro" id="IPR024402">
    <property type="entry name" value="DUF2726"/>
</dbReference>
<accession>A0A543K4Y9</accession>
<feature type="transmembrane region" description="Helical" evidence="1">
    <location>
        <begin position="6"/>
        <end position="25"/>
    </location>
</feature>
<comment type="caution">
    <text evidence="3">The sequence shown here is derived from an EMBL/GenBank/DDBJ whole genome shotgun (WGS) entry which is preliminary data.</text>
</comment>
<sequence length="166" mass="18408">MEFTPGTFAMIAFAVALVVILAAFISRKGVFAPPFERRPLMNQTELRLFKMLSAELPAGWSVMCQVAYGAFLRNKSYKRYMSINSKRADFVLLDADLNVALVIEYQGKGHFGNSRDSRARAEKSDTVKRQALREAGIELVELPAKFDHDMVAGIVRGLVSQDSSGS</sequence>
<gene>
    <name evidence="3" type="ORF">BD293_4071</name>
</gene>
<dbReference type="EMBL" id="VFPT01000003">
    <property type="protein sequence ID" value="TQM90146.1"/>
    <property type="molecule type" value="Genomic_DNA"/>
</dbReference>
<keyword evidence="1" id="KW-0812">Transmembrane</keyword>